<protein>
    <recommendedName>
        <fullName evidence="3">Integral membrane protein</fullName>
    </recommendedName>
</protein>
<feature type="transmembrane region" description="Helical" evidence="1">
    <location>
        <begin position="20"/>
        <end position="42"/>
    </location>
</feature>
<keyword evidence="1" id="KW-1133">Transmembrane helix</keyword>
<gene>
    <name evidence="2" type="ORF">OG549_24500</name>
</gene>
<name>A0AAU2V7V0_9ACTN</name>
<organism evidence="2">
    <name type="scientific">Streptomyces sp. NBC_00003</name>
    <dbReference type="NCBI Taxonomy" id="2903608"/>
    <lineage>
        <taxon>Bacteria</taxon>
        <taxon>Bacillati</taxon>
        <taxon>Actinomycetota</taxon>
        <taxon>Actinomycetes</taxon>
        <taxon>Kitasatosporales</taxon>
        <taxon>Streptomycetaceae</taxon>
        <taxon>Streptomyces</taxon>
    </lineage>
</organism>
<reference evidence="2" key="1">
    <citation type="submission" date="2022-10" db="EMBL/GenBank/DDBJ databases">
        <title>The complete genomes of actinobacterial strains from the NBC collection.</title>
        <authorList>
            <person name="Joergensen T.S."/>
            <person name="Alvarez Arevalo M."/>
            <person name="Sterndorff E.B."/>
            <person name="Faurdal D."/>
            <person name="Vuksanovic O."/>
            <person name="Mourched A.-S."/>
            <person name="Charusanti P."/>
            <person name="Shaw S."/>
            <person name="Blin K."/>
            <person name="Weber T."/>
        </authorList>
    </citation>
    <scope>NUCLEOTIDE SEQUENCE</scope>
    <source>
        <strain evidence="2">NBC_00003</strain>
    </source>
</reference>
<feature type="transmembrane region" description="Helical" evidence="1">
    <location>
        <begin position="54"/>
        <end position="74"/>
    </location>
</feature>
<dbReference type="EMBL" id="CP108318">
    <property type="protein sequence ID" value="WTW63557.1"/>
    <property type="molecule type" value="Genomic_DNA"/>
</dbReference>
<dbReference type="AlphaFoldDB" id="A0AAU2V7V0"/>
<evidence type="ECO:0000313" key="2">
    <source>
        <dbReference type="EMBL" id="WTW63557.1"/>
    </source>
</evidence>
<sequence>MHGPGYGPPQPRPSGAGAIVLRVLFALLPLLSIGMLSWTALLRLAIVTRRGAHWALFWVQLAVFVFFFTFIMAAPDENDWRMDVGMIGLLSLAVASTAYFLYADIRHAAQAPFVVHPFAQYRGPAGYGPPHIPGTHIPGTTAPQFGPYANPYADTPVPTPVPSAPLAPVPPQPHVPAAPRIEQVRAELDELSQYLRKGTEGEAR</sequence>
<evidence type="ECO:0008006" key="3">
    <source>
        <dbReference type="Google" id="ProtNLM"/>
    </source>
</evidence>
<accession>A0AAU2V7V0</accession>
<evidence type="ECO:0000256" key="1">
    <source>
        <dbReference type="SAM" id="Phobius"/>
    </source>
</evidence>
<keyword evidence="1" id="KW-0812">Transmembrane</keyword>
<feature type="transmembrane region" description="Helical" evidence="1">
    <location>
        <begin position="80"/>
        <end position="102"/>
    </location>
</feature>
<keyword evidence="1" id="KW-0472">Membrane</keyword>
<proteinExistence type="predicted"/>